<dbReference type="STRING" id="458817.Shal_2203"/>
<keyword evidence="2" id="KW-0812">Transmembrane</keyword>
<dbReference type="Pfam" id="PF03597">
    <property type="entry name" value="FixS"/>
    <property type="match status" value="1"/>
</dbReference>
<dbReference type="KEGG" id="shl:Shal_2203"/>
<feature type="compositionally biased region" description="Polar residues" evidence="1">
    <location>
        <begin position="49"/>
        <end position="60"/>
    </location>
</feature>
<dbReference type="EMBL" id="CP000931">
    <property type="protein sequence ID" value="ABZ76762.1"/>
    <property type="molecule type" value="Genomic_DNA"/>
</dbReference>
<accession>B0TUN4</accession>
<evidence type="ECO:0000313" key="3">
    <source>
        <dbReference type="EMBL" id="ABZ76762.1"/>
    </source>
</evidence>
<organism evidence="3 4">
    <name type="scientific">Shewanella halifaxensis (strain HAW-EB4)</name>
    <dbReference type="NCBI Taxonomy" id="458817"/>
    <lineage>
        <taxon>Bacteria</taxon>
        <taxon>Pseudomonadati</taxon>
        <taxon>Pseudomonadota</taxon>
        <taxon>Gammaproteobacteria</taxon>
        <taxon>Alteromonadales</taxon>
        <taxon>Shewanellaceae</taxon>
        <taxon>Shewanella</taxon>
    </lineage>
</organism>
<dbReference type="HOGENOM" id="CLU_176840_1_0_6"/>
<dbReference type="AlphaFoldDB" id="B0TUN4"/>
<dbReference type="PANTHER" id="PTHR41532:SF1">
    <property type="entry name" value="FIXS PROTEIN"/>
    <property type="match status" value="1"/>
</dbReference>
<reference evidence="3" key="1">
    <citation type="submission" date="2008-01" db="EMBL/GenBank/DDBJ databases">
        <title>Complete sequence of Shewanella halifaxensis HAW-EB4.</title>
        <authorList>
            <consortium name="US DOE Joint Genome Institute"/>
            <person name="Copeland A."/>
            <person name="Lucas S."/>
            <person name="Lapidus A."/>
            <person name="Glavina del Rio T."/>
            <person name="Dalin E."/>
            <person name="Tice H."/>
            <person name="Bruce D."/>
            <person name="Goodwin L."/>
            <person name="Pitluck S."/>
            <person name="Sims D."/>
            <person name="Brettin T."/>
            <person name="Detter J.C."/>
            <person name="Han C."/>
            <person name="Kuske C.R."/>
            <person name="Schmutz J."/>
            <person name="Larimer F."/>
            <person name="Land M."/>
            <person name="Hauser L."/>
            <person name="Kyrpides N."/>
            <person name="Kim E."/>
            <person name="Zhao J.-S."/>
            <person name="Richardson P."/>
        </authorList>
    </citation>
    <scope>NUCLEOTIDE SEQUENCE [LARGE SCALE GENOMIC DNA]</scope>
    <source>
        <strain evidence="3">HAW-EB4</strain>
    </source>
</reference>
<proteinExistence type="predicted"/>
<evidence type="ECO:0000256" key="2">
    <source>
        <dbReference type="SAM" id="Phobius"/>
    </source>
</evidence>
<keyword evidence="2" id="KW-0472">Membrane</keyword>
<dbReference type="RefSeq" id="WP_012277292.1">
    <property type="nucleotide sequence ID" value="NC_010334.1"/>
</dbReference>
<dbReference type="NCBIfam" id="TIGR00847">
    <property type="entry name" value="ccoS"/>
    <property type="match status" value="1"/>
</dbReference>
<feature type="transmembrane region" description="Helical" evidence="2">
    <location>
        <begin position="6"/>
        <end position="26"/>
    </location>
</feature>
<keyword evidence="2" id="KW-1133">Transmembrane helix</keyword>
<gene>
    <name evidence="3" type="ordered locus">Shal_2203</name>
</gene>
<dbReference type="Proteomes" id="UP000001317">
    <property type="component" value="Chromosome"/>
</dbReference>
<feature type="region of interest" description="Disordered" evidence="1">
    <location>
        <begin position="45"/>
        <end position="90"/>
    </location>
</feature>
<dbReference type="PANTHER" id="PTHR41532">
    <property type="entry name" value="FIXS PROTEIN"/>
    <property type="match status" value="1"/>
</dbReference>
<evidence type="ECO:0000313" key="4">
    <source>
        <dbReference type="Proteomes" id="UP000001317"/>
    </source>
</evidence>
<feature type="compositionally biased region" description="Low complexity" evidence="1">
    <location>
        <begin position="61"/>
        <end position="77"/>
    </location>
</feature>
<sequence>MSIIYVLIPIAMLFVLLAVGVFFWAVKSDQFDDLEKQSVSILFEDDTPQNDNSSKQQIPENTTVPETTTNATDTNNTASALDNSNDKRSV</sequence>
<evidence type="ECO:0000256" key="1">
    <source>
        <dbReference type="SAM" id="MobiDB-lite"/>
    </source>
</evidence>
<dbReference type="InterPro" id="IPR004714">
    <property type="entry name" value="Cyt_oxidase_maturation_cbb3"/>
</dbReference>
<name>B0TUN4_SHEHH</name>
<keyword evidence="4" id="KW-1185">Reference proteome</keyword>
<protein>
    <submittedName>
        <fullName evidence="3">Cytochrome oxidase maturation protein, cbb3-type</fullName>
    </submittedName>
</protein>
<dbReference type="eggNOG" id="COG3197">
    <property type="taxonomic scope" value="Bacteria"/>
</dbReference>